<accession>A0ABC8R7I7</accession>
<name>A0ABC8R7I7_9AQUA</name>
<dbReference type="AlphaFoldDB" id="A0ABC8R7I7"/>
<proteinExistence type="predicted"/>
<protein>
    <submittedName>
        <fullName evidence="1">Uncharacterized protein</fullName>
    </submittedName>
</protein>
<keyword evidence="2" id="KW-1185">Reference proteome</keyword>
<organism evidence="1 2">
    <name type="scientific">Ilex paraguariensis</name>
    <name type="common">yerba mate</name>
    <dbReference type="NCBI Taxonomy" id="185542"/>
    <lineage>
        <taxon>Eukaryota</taxon>
        <taxon>Viridiplantae</taxon>
        <taxon>Streptophyta</taxon>
        <taxon>Embryophyta</taxon>
        <taxon>Tracheophyta</taxon>
        <taxon>Spermatophyta</taxon>
        <taxon>Magnoliopsida</taxon>
        <taxon>eudicotyledons</taxon>
        <taxon>Gunneridae</taxon>
        <taxon>Pentapetalae</taxon>
        <taxon>asterids</taxon>
        <taxon>campanulids</taxon>
        <taxon>Aquifoliales</taxon>
        <taxon>Aquifoliaceae</taxon>
        <taxon>Ilex</taxon>
    </lineage>
</organism>
<dbReference type="Proteomes" id="UP001642360">
    <property type="component" value="Unassembled WGS sequence"/>
</dbReference>
<gene>
    <name evidence="1" type="ORF">ILEXP_LOCUS8253</name>
</gene>
<evidence type="ECO:0000313" key="1">
    <source>
        <dbReference type="EMBL" id="CAK9140738.1"/>
    </source>
</evidence>
<reference evidence="1 2" key="1">
    <citation type="submission" date="2024-02" db="EMBL/GenBank/DDBJ databases">
        <authorList>
            <person name="Vignale AGUSTIN F."/>
            <person name="Sosa J E."/>
            <person name="Modenutti C."/>
        </authorList>
    </citation>
    <scope>NUCLEOTIDE SEQUENCE [LARGE SCALE GENOMIC DNA]</scope>
</reference>
<comment type="caution">
    <text evidence="1">The sequence shown here is derived from an EMBL/GenBank/DDBJ whole genome shotgun (WGS) entry which is preliminary data.</text>
</comment>
<sequence length="60" mass="7082">MAKGRRKLTTPESEEIRPQWRRLGFFETVKVHSGEREGRRLGEAMHSGEDDWVRTKLSKK</sequence>
<evidence type="ECO:0000313" key="2">
    <source>
        <dbReference type="Proteomes" id="UP001642360"/>
    </source>
</evidence>
<dbReference type="EMBL" id="CAUOFW020001070">
    <property type="protein sequence ID" value="CAK9140738.1"/>
    <property type="molecule type" value="Genomic_DNA"/>
</dbReference>